<dbReference type="OrthoDB" id="10611659at2759"/>
<feature type="compositionally biased region" description="Polar residues" evidence="1">
    <location>
        <begin position="121"/>
        <end position="135"/>
    </location>
</feature>
<comment type="caution">
    <text evidence="2">The sequence shown here is derived from an EMBL/GenBank/DDBJ whole genome shotgun (WGS) entry which is preliminary data.</text>
</comment>
<evidence type="ECO:0000313" key="2">
    <source>
        <dbReference type="EMBL" id="KAF4684779.1"/>
    </source>
</evidence>
<name>A0A7J6NLL6_PEROL</name>
<dbReference type="EMBL" id="JABANP010000294">
    <property type="protein sequence ID" value="KAF4684779.1"/>
    <property type="molecule type" value="Genomic_DNA"/>
</dbReference>
<organism evidence="2 3">
    <name type="scientific">Perkinsus olseni</name>
    <name type="common">Perkinsus atlanticus</name>
    <dbReference type="NCBI Taxonomy" id="32597"/>
    <lineage>
        <taxon>Eukaryota</taxon>
        <taxon>Sar</taxon>
        <taxon>Alveolata</taxon>
        <taxon>Perkinsozoa</taxon>
        <taxon>Perkinsea</taxon>
        <taxon>Perkinsida</taxon>
        <taxon>Perkinsidae</taxon>
        <taxon>Perkinsus</taxon>
    </lineage>
</organism>
<gene>
    <name evidence="2" type="ORF">FOZ60_007337</name>
</gene>
<accession>A0A7J6NLL6</accession>
<feature type="region of interest" description="Disordered" evidence="1">
    <location>
        <begin position="109"/>
        <end position="162"/>
    </location>
</feature>
<feature type="non-terminal residue" evidence="2">
    <location>
        <position position="162"/>
    </location>
</feature>
<evidence type="ECO:0000256" key="1">
    <source>
        <dbReference type="SAM" id="MobiDB-lite"/>
    </source>
</evidence>
<proteinExistence type="predicted"/>
<evidence type="ECO:0000313" key="3">
    <source>
        <dbReference type="Proteomes" id="UP000541610"/>
    </source>
</evidence>
<sequence length="162" mass="17553">YGSHVDASYGGGALPLKGKQQERRLQINRYADLDKHERLRLWPPTGLHYGVLRVKSHGAQEKRRMTAAFAATGDYLPRRRKRAAAFGPAVMVCPAVPLALQGLTERIEAKGGSSGVPGEARSQTLPKGFWSSYSPRSAALAEGSKGDDQGFEANANPQQRVP</sequence>
<dbReference type="AlphaFoldDB" id="A0A7J6NLL6"/>
<reference evidence="2 3" key="1">
    <citation type="submission" date="2020-04" db="EMBL/GenBank/DDBJ databases">
        <title>Perkinsus olseni comparative genomics.</title>
        <authorList>
            <person name="Bogema D.R."/>
        </authorList>
    </citation>
    <scope>NUCLEOTIDE SEQUENCE [LARGE SCALE GENOMIC DNA]</scope>
    <source>
        <strain evidence="2">00978-12</strain>
    </source>
</reference>
<dbReference type="Proteomes" id="UP000541610">
    <property type="component" value="Unassembled WGS sequence"/>
</dbReference>
<protein>
    <submittedName>
        <fullName evidence="2">Uncharacterized protein</fullName>
    </submittedName>
</protein>